<evidence type="ECO:0000256" key="7">
    <source>
        <dbReference type="ARBA" id="ARBA00023157"/>
    </source>
</evidence>
<keyword evidence="7" id="KW-1015">Disulfide bond</keyword>
<keyword evidence="2 11" id="KW-0812">Transmembrane</keyword>
<evidence type="ECO:0000256" key="10">
    <source>
        <dbReference type="SAM" id="MobiDB-lite"/>
    </source>
</evidence>
<feature type="signal peptide" evidence="12">
    <location>
        <begin position="1"/>
        <end position="21"/>
    </location>
</feature>
<evidence type="ECO:0000256" key="1">
    <source>
        <dbReference type="ARBA" id="ARBA00004479"/>
    </source>
</evidence>
<dbReference type="InterPro" id="IPR018097">
    <property type="entry name" value="EGF_Ca-bd_CS"/>
</dbReference>
<feature type="region of interest" description="Disordered" evidence="10">
    <location>
        <begin position="729"/>
        <end position="761"/>
    </location>
</feature>
<dbReference type="Pfam" id="PF25011">
    <property type="entry name" value="VSR_TRX"/>
    <property type="match status" value="1"/>
</dbReference>
<reference evidence="15" key="1">
    <citation type="submission" date="2014-05" db="EMBL/GenBank/DDBJ databases">
        <title>The transcriptome of the halophilic microalga Tetraselmis sp. GSL018 isolated from the Great Salt Lake, Utah.</title>
        <authorList>
            <person name="Jinkerson R.E."/>
            <person name="D'Adamo S."/>
            <person name="Posewitz M.C."/>
        </authorList>
    </citation>
    <scope>NUCLEOTIDE SEQUENCE</scope>
    <source>
        <strain evidence="15">GSL018</strain>
    </source>
</reference>
<feature type="domain" description="PA" evidence="13">
    <location>
        <begin position="122"/>
        <end position="197"/>
    </location>
</feature>
<evidence type="ECO:0000313" key="15">
    <source>
        <dbReference type="EMBL" id="JAC69957.1"/>
    </source>
</evidence>
<dbReference type="PROSITE" id="PS01187">
    <property type="entry name" value="EGF_CA"/>
    <property type="match status" value="1"/>
</dbReference>
<proteinExistence type="predicted"/>
<evidence type="ECO:0000256" key="3">
    <source>
        <dbReference type="ARBA" id="ARBA00022729"/>
    </source>
</evidence>
<evidence type="ECO:0000256" key="2">
    <source>
        <dbReference type="ARBA" id="ARBA00022692"/>
    </source>
</evidence>
<comment type="subcellular location">
    <subcellularLocation>
        <location evidence="9">Endomembrane system</location>
        <topology evidence="9">Single-pass membrane protein</topology>
    </subcellularLocation>
    <subcellularLocation>
        <location evidence="1">Membrane</location>
        <topology evidence="1">Single-pass type I membrane protein</topology>
    </subcellularLocation>
</comment>
<dbReference type="AlphaFoldDB" id="A0A061RAH2"/>
<dbReference type="InterPro" id="IPR056858">
    <property type="entry name" value="VSR_TRX"/>
</dbReference>
<dbReference type="SUPFAM" id="SSF57196">
    <property type="entry name" value="EGF/Laminin"/>
    <property type="match status" value="1"/>
</dbReference>
<dbReference type="PANTHER" id="PTHR22702">
    <property type="entry name" value="PROTEASE-ASSOCIATED DOMAIN-CONTAINING PROTEIN"/>
    <property type="match status" value="1"/>
</dbReference>
<evidence type="ECO:0000256" key="11">
    <source>
        <dbReference type="SAM" id="Phobius"/>
    </source>
</evidence>
<dbReference type="CDD" id="cd00054">
    <property type="entry name" value="EGF_CA"/>
    <property type="match status" value="1"/>
</dbReference>
<dbReference type="InterPro" id="IPR003137">
    <property type="entry name" value="PA_domain"/>
</dbReference>
<accession>A0A061RAH2</accession>
<feature type="domain" description="Vacuolar sorting receptor thioredoxin-like" evidence="14">
    <location>
        <begin position="231"/>
        <end position="449"/>
    </location>
</feature>
<protein>
    <submittedName>
        <fullName evidence="15">Vacuolar-sorting receptor 1-like</fullName>
    </submittedName>
</protein>
<dbReference type="Gene3D" id="3.50.30.30">
    <property type="match status" value="1"/>
</dbReference>
<evidence type="ECO:0000259" key="14">
    <source>
        <dbReference type="Pfam" id="PF25011"/>
    </source>
</evidence>
<dbReference type="GO" id="GO:0012505">
    <property type="term" value="C:endomembrane system"/>
    <property type="evidence" value="ECO:0007669"/>
    <property type="project" value="UniProtKB-SubCell"/>
</dbReference>
<keyword evidence="4" id="KW-0677">Repeat</keyword>
<evidence type="ECO:0000256" key="6">
    <source>
        <dbReference type="ARBA" id="ARBA00023136"/>
    </source>
</evidence>
<dbReference type="PANTHER" id="PTHR22702:SF1">
    <property type="entry name" value="PROTEASE-ASSOCIATED DOMAIN-CONTAINING PROTEIN 1"/>
    <property type="match status" value="1"/>
</dbReference>
<evidence type="ECO:0000256" key="12">
    <source>
        <dbReference type="SAM" id="SignalP"/>
    </source>
</evidence>
<dbReference type="GO" id="GO:0005509">
    <property type="term" value="F:calcium ion binding"/>
    <property type="evidence" value="ECO:0007669"/>
    <property type="project" value="InterPro"/>
</dbReference>
<name>A0A061RAH2_9CHLO</name>
<keyword evidence="3 12" id="KW-0732">Signal</keyword>
<sequence>MLPKTAVTLMFVGQLWQLTASEFLVEKGEVKYTDTDGSTKSIKMALANFGKPLYGARTRGFLVYPATTADTPHQCKLPGTDGADGVDIDCKYGCVNFEKAVPPLTSKGSSLHGIGSPENVGRGAILMLDRGPQDSRACKFTLKAWHAQIVKATAVIIVNYENQLTTMDKAEDEMTETYIKNLTIPAGFITKEDGDTLKALLSTDGKYAGFDEFKLPVTLSWEDILPRKDKVKWEFWTNSNDACGSTCDSQKSFIKDFAPVAKKLDEQDVADFEPHYLIWVCPPQYTESEQCRKQCIYNGQYCCPDPEDDMEIGYDGKDVILENLRQLCFFKMANASGTPWLWWDYVTQFGERCKMSENRYNEACADEVFQSLGGSNLKGPAGFSDGLAGLKECIGDPQSSGTNDLLEAEKEAQIGRDGVSEVSILPTIRVNGAQYRGALSTREVLRALCTGFPKDQEPDVCNNYDLTGAVNECEPGKIGDLDCRENSDGKTKCVNTFGSYYCDCDDGWVSRKQGDETICLDLNECKYLSPADLGADCECERCACHNTKGSYRCEADIPNKCSTDSPCWSDKIGGVTYSACVDLLDQYKALAVEGQADANTPLYKCECPMCFIGDGHSCKPVENFDLCDKETGSFSMMTKSGKLKAPVSGSLSVGNILVISCVVVLVATGAAYVVYRFQRRSHVRHPRGRFHLPGQSVCPGAQVTPGSFPADKGSLFSWGLGFSQRSTRGCRAQLEMPRGDRRGRPTKSRAAYPPNLLSLNP</sequence>
<gene>
    <name evidence="15" type="ORF">TSPGSL018_5182</name>
</gene>
<keyword evidence="8" id="KW-0325">Glycoprotein</keyword>
<keyword evidence="6 11" id="KW-0472">Membrane</keyword>
<feature type="chain" id="PRO_5001605666" evidence="12">
    <location>
        <begin position="22"/>
        <end position="761"/>
    </location>
</feature>
<evidence type="ECO:0000256" key="4">
    <source>
        <dbReference type="ARBA" id="ARBA00022737"/>
    </source>
</evidence>
<dbReference type="Gene3D" id="2.10.25.10">
    <property type="entry name" value="Laminin"/>
    <property type="match status" value="1"/>
</dbReference>
<dbReference type="Pfam" id="PF02225">
    <property type="entry name" value="PA"/>
    <property type="match status" value="1"/>
</dbReference>
<dbReference type="GO" id="GO:0016020">
    <property type="term" value="C:membrane"/>
    <property type="evidence" value="ECO:0007669"/>
    <property type="project" value="UniProtKB-SubCell"/>
</dbReference>
<feature type="transmembrane region" description="Helical" evidence="11">
    <location>
        <begin position="656"/>
        <end position="675"/>
    </location>
</feature>
<evidence type="ECO:0000256" key="9">
    <source>
        <dbReference type="ARBA" id="ARBA00037847"/>
    </source>
</evidence>
<keyword evidence="5 11" id="KW-1133">Transmembrane helix</keyword>
<evidence type="ECO:0000256" key="8">
    <source>
        <dbReference type="ARBA" id="ARBA00023180"/>
    </source>
</evidence>
<organism evidence="15">
    <name type="scientific">Tetraselmis sp. GSL018</name>
    <dbReference type="NCBI Taxonomy" id="582737"/>
    <lineage>
        <taxon>Eukaryota</taxon>
        <taxon>Viridiplantae</taxon>
        <taxon>Chlorophyta</taxon>
        <taxon>core chlorophytes</taxon>
        <taxon>Chlorodendrophyceae</taxon>
        <taxon>Chlorodendrales</taxon>
        <taxon>Chlorodendraceae</taxon>
        <taxon>Tetraselmis</taxon>
    </lineage>
</organism>
<dbReference type="EMBL" id="GBEZ01016279">
    <property type="protein sequence ID" value="JAC69957.1"/>
    <property type="molecule type" value="Transcribed_RNA"/>
</dbReference>
<keyword evidence="15" id="KW-0675">Receptor</keyword>
<evidence type="ECO:0000259" key="13">
    <source>
        <dbReference type="Pfam" id="PF02225"/>
    </source>
</evidence>
<evidence type="ECO:0000256" key="5">
    <source>
        <dbReference type="ARBA" id="ARBA00022989"/>
    </source>
</evidence>